<evidence type="ECO:0000313" key="3">
    <source>
        <dbReference type="Proteomes" id="UP000232688"/>
    </source>
</evidence>
<feature type="region of interest" description="Disordered" evidence="1">
    <location>
        <begin position="342"/>
        <end position="385"/>
    </location>
</feature>
<protein>
    <submittedName>
        <fullName evidence="2">Uncharacterized protein</fullName>
    </submittedName>
</protein>
<organism evidence="2 3">
    <name type="scientific">Rhizophagus irregularis</name>
    <dbReference type="NCBI Taxonomy" id="588596"/>
    <lineage>
        <taxon>Eukaryota</taxon>
        <taxon>Fungi</taxon>
        <taxon>Fungi incertae sedis</taxon>
        <taxon>Mucoromycota</taxon>
        <taxon>Glomeromycotina</taxon>
        <taxon>Glomeromycetes</taxon>
        <taxon>Glomerales</taxon>
        <taxon>Glomeraceae</taxon>
        <taxon>Rhizophagus</taxon>
    </lineage>
</organism>
<dbReference type="EMBL" id="LLXH01001575">
    <property type="protein sequence ID" value="PKC58317.1"/>
    <property type="molecule type" value="Genomic_DNA"/>
</dbReference>
<evidence type="ECO:0000256" key="1">
    <source>
        <dbReference type="SAM" id="MobiDB-lite"/>
    </source>
</evidence>
<gene>
    <name evidence="2" type="ORF">RhiirA1_445855</name>
</gene>
<reference evidence="2 3" key="1">
    <citation type="submission" date="2017-10" db="EMBL/GenBank/DDBJ databases">
        <title>Extensive intraspecific genome diversity in a model arbuscular mycorrhizal fungus.</title>
        <authorList>
            <person name="Chen E.C.H."/>
            <person name="Morin E."/>
            <person name="Baudet D."/>
            <person name="Noel J."/>
            <person name="Ndikumana S."/>
            <person name="Charron P."/>
            <person name="St-Onge C."/>
            <person name="Giorgi J."/>
            <person name="Grigoriev I.V."/>
            <person name="Roux C."/>
            <person name="Martin F.M."/>
            <person name="Corradi N."/>
        </authorList>
    </citation>
    <scope>NUCLEOTIDE SEQUENCE [LARGE SCALE GENOMIC DNA]</scope>
    <source>
        <strain evidence="2 3">A1</strain>
    </source>
</reference>
<feature type="compositionally biased region" description="Basic and acidic residues" evidence="1">
    <location>
        <begin position="306"/>
        <end position="318"/>
    </location>
</feature>
<dbReference type="Proteomes" id="UP000232688">
    <property type="component" value="Unassembled WGS sequence"/>
</dbReference>
<feature type="region of interest" description="Disordered" evidence="1">
    <location>
        <begin position="1"/>
        <end position="48"/>
    </location>
</feature>
<feature type="compositionally biased region" description="Basic and acidic residues" evidence="1">
    <location>
        <begin position="11"/>
        <end position="46"/>
    </location>
</feature>
<sequence length="449" mass="51537">MPRPSKPIKRSILESRNAKITKNERDSENTKFEASEAVSSRDEKINDGPVFNLVLTPDILNDLENSSLERKLILSTRFNSGRSSPPIEISSSSGDEEFFYHLSSSREVGRSFPAKALSSSEDNKKSLMGENSSLTNSNELSQGQNLSTPKRHKRKVFLIKQKPKKEIETNSEDNDSDPFGFRKAEKRNMERKGQNKFDKISDGSEKFEVTTTINKYSQYIDNVPSEMISQSISLNKENDVNGSGDLCEIDKKDWKRSQENKEYNTSIENRKDDNQVDNDNNQPIHDEDHLSTDIDKESLEVTPLKTARDKNKKEEKKLPNATPSKLRKITNITKTADLVTLLPPRRRQRASKNKINDYSNTQSDDGGEVVSLCEEENSNYKKTQKRKLQELLKMQNEKSEKKKTRRIKKGPFTCEPKEIDEVCNNKMQSMTNQGFIKKKKKRKKKRSSK</sequence>
<feature type="compositionally biased region" description="Basic and acidic residues" evidence="1">
    <location>
        <begin position="284"/>
        <end position="299"/>
    </location>
</feature>
<proteinExistence type="predicted"/>
<feature type="region of interest" description="Disordered" evidence="1">
    <location>
        <begin position="113"/>
        <end position="198"/>
    </location>
</feature>
<dbReference type="VEuPathDB" id="FungiDB:RhiirFUN_005361"/>
<accession>A0A2N0R4T4</accession>
<comment type="caution">
    <text evidence="2">The sequence shown here is derived from an EMBL/GenBank/DDBJ whole genome shotgun (WGS) entry which is preliminary data.</text>
</comment>
<feature type="compositionally biased region" description="Basic and acidic residues" evidence="1">
    <location>
        <begin position="180"/>
        <end position="198"/>
    </location>
</feature>
<feature type="compositionally biased region" description="Basic residues" evidence="1">
    <location>
        <begin position="149"/>
        <end position="163"/>
    </location>
</feature>
<feature type="region of interest" description="Disordered" evidence="1">
    <location>
        <begin position="426"/>
        <end position="449"/>
    </location>
</feature>
<reference evidence="2 3" key="2">
    <citation type="submission" date="2017-10" db="EMBL/GenBank/DDBJ databases">
        <title>Genome analyses suggest a sexual origin of heterokaryosis in a supposedly ancient asexual fungus.</title>
        <authorList>
            <person name="Corradi N."/>
            <person name="Sedzielewska K."/>
            <person name="Noel J."/>
            <person name="Charron P."/>
            <person name="Farinelli L."/>
            <person name="Marton T."/>
            <person name="Kruger M."/>
            <person name="Pelin A."/>
            <person name="Brachmann A."/>
            <person name="Corradi N."/>
        </authorList>
    </citation>
    <scope>NUCLEOTIDE SEQUENCE [LARGE SCALE GENOMIC DNA]</scope>
    <source>
        <strain evidence="2 3">A1</strain>
    </source>
</reference>
<feature type="region of interest" description="Disordered" evidence="1">
    <location>
        <begin position="251"/>
        <end position="328"/>
    </location>
</feature>
<dbReference type="AlphaFoldDB" id="A0A2N0R4T4"/>
<feature type="compositionally biased region" description="Low complexity" evidence="1">
    <location>
        <begin position="130"/>
        <end position="141"/>
    </location>
</feature>
<feature type="compositionally biased region" description="Basic and acidic residues" evidence="1">
    <location>
        <begin position="251"/>
        <end position="274"/>
    </location>
</feature>
<name>A0A2N0R4T4_9GLOM</name>
<dbReference type="VEuPathDB" id="FungiDB:RhiirA1_445855"/>
<feature type="compositionally biased region" description="Basic residues" evidence="1">
    <location>
        <begin position="436"/>
        <end position="449"/>
    </location>
</feature>
<dbReference type="VEuPathDB" id="FungiDB:FUN_005629"/>
<evidence type="ECO:0000313" key="2">
    <source>
        <dbReference type="EMBL" id="PKC58317.1"/>
    </source>
</evidence>